<dbReference type="InterPro" id="IPR042463">
    <property type="entry name" value="HNOB_dom_associated_sf"/>
</dbReference>
<keyword evidence="5" id="KW-0342">GTP-binding</keyword>
<dbReference type="SUPFAM" id="SSF55073">
    <property type="entry name" value="Nucleotide cyclase"/>
    <property type="match status" value="1"/>
</dbReference>
<dbReference type="PANTHER" id="PTHR45655:SF6">
    <property type="entry name" value="HEAD-SPECIFIC GUANYLATE CYCLASE"/>
    <property type="match status" value="1"/>
</dbReference>
<dbReference type="Pfam" id="PF07701">
    <property type="entry name" value="HNOBA"/>
    <property type="match status" value="1"/>
</dbReference>
<dbReference type="Gene3D" id="6.10.250.780">
    <property type="match status" value="1"/>
</dbReference>
<dbReference type="InterPro" id="IPR029787">
    <property type="entry name" value="Nucleotide_cyclase"/>
</dbReference>
<gene>
    <name evidence="11" type="ORF">NEMVEDRAFT_v1g31394</name>
</gene>
<evidence type="ECO:0000256" key="2">
    <source>
        <dbReference type="ARBA" id="ARBA00012202"/>
    </source>
</evidence>
<feature type="non-terminal residue" evidence="11">
    <location>
        <position position="393"/>
    </location>
</feature>
<dbReference type="GO" id="GO:0004383">
    <property type="term" value="F:guanylate cyclase activity"/>
    <property type="evidence" value="ECO:0007669"/>
    <property type="project" value="UniProtKB-EC"/>
</dbReference>
<dbReference type="eggNOG" id="KOG4171">
    <property type="taxonomic scope" value="Eukaryota"/>
</dbReference>
<keyword evidence="9" id="KW-0175">Coiled coil</keyword>
<dbReference type="PROSITE" id="PS50125">
    <property type="entry name" value="GUANYLATE_CYCLASE_2"/>
    <property type="match status" value="1"/>
</dbReference>
<dbReference type="FunFam" id="3.30.450.260:FF:000002">
    <property type="entry name" value="guanylate cyclase soluble subunit alpha-2"/>
    <property type="match status" value="1"/>
</dbReference>
<dbReference type="EMBL" id="DS469522">
    <property type="protein sequence ID" value="EDO47085.1"/>
    <property type="molecule type" value="Genomic_DNA"/>
</dbReference>
<dbReference type="OMA" id="THAHQIA"/>
<dbReference type="GO" id="GO:0005525">
    <property type="term" value="F:GTP binding"/>
    <property type="evidence" value="ECO:0007669"/>
    <property type="project" value="UniProtKB-KW"/>
</dbReference>
<dbReference type="Proteomes" id="UP000001593">
    <property type="component" value="Unassembled WGS sequence"/>
</dbReference>
<evidence type="ECO:0000256" key="3">
    <source>
        <dbReference type="ARBA" id="ARBA00022490"/>
    </source>
</evidence>
<reference evidence="11 12" key="1">
    <citation type="journal article" date="2007" name="Science">
        <title>Sea anemone genome reveals ancestral eumetazoan gene repertoire and genomic organization.</title>
        <authorList>
            <person name="Putnam N.H."/>
            <person name="Srivastava M."/>
            <person name="Hellsten U."/>
            <person name="Dirks B."/>
            <person name="Chapman J."/>
            <person name="Salamov A."/>
            <person name="Terry A."/>
            <person name="Shapiro H."/>
            <person name="Lindquist E."/>
            <person name="Kapitonov V.V."/>
            <person name="Jurka J."/>
            <person name="Genikhovich G."/>
            <person name="Grigoriev I.V."/>
            <person name="Lucas S.M."/>
            <person name="Steele R.E."/>
            <person name="Finnerty J.R."/>
            <person name="Technau U."/>
            <person name="Martindale M.Q."/>
            <person name="Rokhsar D.S."/>
        </authorList>
    </citation>
    <scope>NUCLEOTIDE SEQUENCE [LARGE SCALE GENOMIC DNA]</scope>
    <source>
        <strain evidence="12">CH2 X CH6</strain>
    </source>
</reference>
<dbReference type="STRING" id="45351.A7RN71"/>
<dbReference type="FunFam" id="3.30.70.1230:FF:000007">
    <property type="entry name" value="Guanylate cyclase soluble subunit alpha-3"/>
    <property type="match status" value="1"/>
</dbReference>
<accession>A7RN71</accession>
<evidence type="ECO:0000256" key="1">
    <source>
        <dbReference type="ARBA" id="ARBA00004496"/>
    </source>
</evidence>
<feature type="non-terminal residue" evidence="11">
    <location>
        <position position="1"/>
    </location>
</feature>
<dbReference type="CDD" id="cd07302">
    <property type="entry name" value="CHD"/>
    <property type="match status" value="1"/>
</dbReference>
<dbReference type="GO" id="GO:0035556">
    <property type="term" value="P:intracellular signal transduction"/>
    <property type="evidence" value="ECO:0007669"/>
    <property type="project" value="InterPro"/>
</dbReference>
<evidence type="ECO:0000256" key="5">
    <source>
        <dbReference type="ARBA" id="ARBA00023134"/>
    </source>
</evidence>
<dbReference type="HOGENOM" id="CLU_011614_1_1_1"/>
<evidence type="ECO:0000313" key="12">
    <source>
        <dbReference type="Proteomes" id="UP000001593"/>
    </source>
</evidence>
<evidence type="ECO:0000256" key="9">
    <source>
        <dbReference type="SAM" id="Coils"/>
    </source>
</evidence>
<sequence>STSPQDLPIGVQTLCSTFPFHVILDKELQIKQMGSALLRLIGPAIRHDRKFSTYFELDQPDITLGFQPILCRINATFSVQLKSATQIDDSGKRVTLMELKGQMIHLPESNAILFLASPLVEKLEQLKGRGLFLSDIPIHDATRDLILVSEQANAQDGLKKRMEQIQKELQQASSELEEEKKKTENLLSSIFPHDVANKLINKQPIPARHIQNVTMLFSDIVGFTAICGKCSAMDVVEMLKSLYTKFDKLCGELDLYKVETIGDAYVVAGGVQNHCGTAEDAYHVALMAVGMIDHIRDVLSPEGVPLKMRVGIHTGSVLSGVVGTKMPRYCLFGHDVTLANKMESESEAGRINISPTTYELIREHKEFIFTERPRSALPDGFSSHVQGTCHFLE</sequence>
<dbReference type="InterPro" id="IPR001054">
    <property type="entry name" value="A/G_cyclase"/>
</dbReference>
<evidence type="ECO:0000256" key="8">
    <source>
        <dbReference type="RuleBase" id="RU000405"/>
    </source>
</evidence>
<keyword evidence="4" id="KW-0547">Nucleotide-binding</keyword>
<dbReference type="GO" id="GO:0005737">
    <property type="term" value="C:cytoplasm"/>
    <property type="evidence" value="ECO:0007669"/>
    <property type="project" value="UniProtKB-SubCell"/>
</dbReference>
<dbReference type="Pfam" id="PF00211">
    <property type="entry name" value="Guanylate_cyc"/>
    <property type="match status" value="1"/>
</dbReference>
<keyword evidence="12" id="KW-1185">Reference proteome</keyword>
<dbReference type="PROSITE" id="PS00452">
    <property type="entry name" value="GUANYLATE_CYCLASE_1"/>
    <property type="match status" value="1"/>
</dbReference>
<organism evidence="11 12">
    <name type="scientific">Nematostella vectensis</name>
    <name type="common">Starlet sea anemone</name>
    <dbReference type="NCBI Taxonomy" id="45351"/>
    <lineage>
        <taxon>Eukaryota</taxon>
        <taxon>Metazoa</taxon>
        <taxon>Cnidaria</taxon>
        <taxon>Anthozoa</taxon>
        <taxon>Hexacorallia</taxon>
        <taxon>Actiniaria</taxon>
        <taxon>Edwardsiidae</taxon>
        <taxon>Nematostella</taxon>
    </lineage>
</organism>
<dbReference type="SMART" id="SM00044">
    <property type="entry name" value="CYCc"/>
    <property type="match status" value="1"/>
</dbReference>
<keyword evidence="7" id="KW-0141">cGMP biosynthesis</keyword>
<dbReference type="InterPro" id="IPR018297">
    <property type="entry name" value="A/G_cyclase_CS"/>
</dbReference>
<dbReference type="InterPro" id="IPR011645">
    <property type="entry name" value="HNOB_dom_associated"/>
</dbReference>
<feature type="coiled-coil region" evidence="9">
    <location>
        <begin position="148"/>
        <end position="189"/>
    </location>
</feature>
<keyword evidence="3" id="KW-0963">Cytoplasm</keyword>
<dbReference type="Gene3D" id="3.30.70.1230">
    <property type="entry name" value="Nucleotide cyclase"/>
    <property type="match status" value="1"/>
</dbReference>
<proteinExistence type="inferred from homology"/>
<evidence type="ECO:0000256" key="7">
    <source>
        <dbReference type="ARBA" id="ARBA00023293"/>
    </source>
</evidence>
<dbReference type="PANTHER" id="PTHR45655">
    <property type="entry name" value="GUANYLATE CYCLASE SOLUBLE SUBUNIT BETA-2"/>
    <property type="match status" value="1"/>
</dbReference>
<dbReference type="InParanoid" id="A7RN71"/>
<evidence type="ECO:0000259" key="10">
    <source>
        <dbReference type="PROSITE" id="PS50125"/>
    </source>
</evidence>
<protein>
    <recommendedName>
        <fullName evidence="2">guanylate cyclase</fullName>
        <ecNumber evidence="2">4.6.1.2</ecNumber>
    </recommendedName>
</protein>
<dbReference type="PhylomeDB" id="A7RN71"/>
<comment type="similarity">
    <text evidence="8">Belongs to the adenylyl cyclase class-4/guanylyl cyclase family.</text>
</comment>
<dbReference type="Gene3D" id="3.30.450.260">
    <property type="entry name" value="Haem NO binding associated domain"/>
    <property type="match status" value="1"/>
</dbReference>
<keyword evidence="6 8" id="KW-0456">Lyase</keyword>
<evidence type="ECO:0000256" key="6">
    <source>
        <dbReference type="ARBA" id="ARBA00023239"/>
    </source>
</evidence>
<evidence type="ECO:0000256" key="4">
    <source>
        <dbReference type="ARBA" id="ARBA00022741"/>
    </source>
</evidence>
<evidence type="ECO:0000313" key="11">
    <source>
        <dbReference type="EMBL" id="EDO47085.1"/>
    </source>
</evidence>
<dbReference type="EC" id="4.6.1.2" evidence="2"/>
<dbReference type="AlphaFoldDB" id="A7RN71"/>
<feature type="domain" description="Guanylate cyclase" evidence="10">
    <location>
        <begin position="214"/>
        <end position="343"/>
    </location>
</feature>
<comment type="subcellular location">
    <subcellularLocation>
        <location evidence="1">Cytoplasm</location>
    </subcellularLocation>
</comment>
<name>A7RN71_NEMVE</name>